<dbReference type="PANTHER" id="PTHR46140:SF1">
    <property type="entry name" value="VACUOLAR TRANSPORTER CHAPERONE COMPLEX SUBUNIT 4-RELATED"/>
    <property type="match status" value="1"/>
</dbReference>
<dbReference type="EMBL" id="LN890956">
    <property type="protein sequence ID" value="CUS14638.1"/>
    <property type="molecule type" value="Genomic_DNA"/>
</dbReference>
<dbReference type="GO" id="GO:0042144">
    <property type="term" value="P:vacuole fusion, non-autophagic"/>
    <property type="evidence" value="ECO:0007669"/>
    <property type="project" value="TreeGrafter"/>
</dbReference>
<evidence type="ECO:0000259" key="8">
    <source>
        <dbReference type="PROSITE" id="PS51382"/>
    </source>
</evidence>
<name>A0A292Q6T3_9PEZI</name>
<dbReference type="GO" id="GO:0007034">
    <property type="term" value="P:vacuolar transport"/>
    <property type="evidence" value="ECO:0007669"/>
    <property type="project" value="TreeGrafter"/>
</dbReference>
<evidence type="ECO:0000313" key="10">
    <source>
        <dbReference type="Proteomes" id="UP001412239"/>
    </source>
</evidence>
<evidence type="ECO:0000313" key="9">
    <source>
        <dbReference type="EMBL" id="CUS14638.1"/>
    </source>
</evidence>
<feature type="transmembrane region" description="Helical" evidence="7">
    <location>
        <begin position="740"/>
        <end position="759"/>
    </location>
</feature>
<dbReference type="Proteomes" id="UP001412239">
    <property type="component" value="Unassembled WGS sequence"/>
</dbReference>
<protein>
    <recommendedName>
        <fullName evidence="8">SPX domain-containing protein</fullName>
    </recommendedName>
</protein>
<evidence type="ECO:0000256" key="7">
    <source>
        <dbReference type="SAM" id="Phobius"/>
    </source>
</evidence>
<feature type="region of interest" description="Disordered" evidence="6">
    <location>
        <begin position="680"/>
        <end position="705"/>
    </location>
</feature>
<dbReference type="InterPro" id="IPR051572">
    <property type="entry name" value="VTC_Complex_Subunit"/>
</dbReference>
<dbReference type="InterPro" id="IPR042267">
    <property type="entry name" value="VTC_sf"/>
</dbReference>
<feature type="region of interest" description="Disordered" evidence="6">
    <location>
        <begin position="546"/>
        <end position="575"/>
    </location>
</feature>
<feature type="domain" description="SPX" evidence="8">
    <location>
        <begin position="1"/>
        <end position="156"/>
    </location>
</feature>
<comment type="subcellular location">
    <subcellularLocation>
        <location evidence="1">Vacuole membrane</location>
        <topology evidence="1">Multi-pass membrane protein</topology>
    </subcellularLocation>
</comment>
<sequence>MKFGEALPQRSVQEWLPYNLDYNEIKQLIKRYTTGKPLVKSPEAKTDFEDEFFNILMDQLGRIDLFVKSKSGEVDRRIVRCKRQVAALRRREAEDATLPHTRRSGRSTKIEQEVERVSYEVQCLSRFVNVQRTGFLKLLKKYKKWTGSSHLLNRFLPILKSPTAFHKVDFEKNVLELSNLLNAIRNGLDLPAAAPSPQIVTQPKKIRGAEQEDPQERAFSIETVLSQRAIATAEGRAYLDSALATSALGDSSGGRATFWVHYDHLIELQVLLLKYLALQTSPIYNGPPTPPSRKDSVGTLWKDDEIGVVLLDDLESFSDIQSSATVAEASKACSRTAGQVRWCCRDSDAVVVVSNTSALIVNSIAGHGEEKLEVRMKRKQIEELLETGSISSKNDINHTTDEQGETDVEKLEEWLAKHKNITPLVKLLMKRIRFAETPEGGRVWALLDWDIKMTKVQQGTNWLTGREEDGPGLGSEGRSEFPHAVLEVQWEGQRVPTFLHELETSHMVENVRGFSLDVHAVSALYRPRNMTPPFWLSALQRDIRKTPVHTPRHSRRSSSHMMFASAASKTTSNGTSATMAHDFTDGFDSSTTAFSHTAPTISPKAKSGRPKSGLSSIEHMGGERYWSEFNEDEDSEEPYTILIRRGDTSDDECEDGDISLLDFMRKSVISTGHKLQALFTTSPKHPGERKPLLRKPSVPSSESSSEIDVEVGSFGAGASSRPHYNTFSRPAADSTPLSPAYVLCLGSAVVTLVVTLILAMNSSLARHKHKWRRGHFTLDLEVCGAVLTALSFASVGLFIFLKSRSRVGPTHQLFAWGSFGAVCVGSGVVLAMVGNREVGN</sequence>
<feature type="region of interest" description="Disordered" evidence="6">
    <location>
        <begin position="594"/>
        <end position="618"/>
    </location>
</feature>
<dbReference type="InterPro" id="IPR018966">
    <property type="entry name" value="VTC_domain"/>
</dbReference>
<evidence type="ECO:0000256" key="2">
    <source>
        <dbReference type="ARBA" id="ARBA00022554"/>
    </source>
</evidence>
<dbReference type="PROSITE" id="PS51382">
    <property type="entry name" value="SPX"/>
    <property type="match status" value="1"/>
</dbReference>
<evidence type="ECO:0000256" key="1">
    <source>
        <dbReference type="ARBA" id="ARBA00004128"/>
    </source>
</evidence>
<dbReference type="Pfam" id="PF09359">
    <property type="entry name" value="VTC"/>
    <property type="match status" value="1"/>
</dbReference>
<feature type="compositionally biased region" description="Basic residues" evidence="6">
    <location>
        <begin position="546"/>
        <end position="558"/>
    </location>
</feature>
<dbReference type="AlphaFoldDB" id="A0A292Q6T3"/>
<dbReference type="PANTHER" id="PTHR46140">
    <property type="entry name" value="VACUOLAR TRANSPORTER CHAPERONE 1-RELATED"/>
    <property type="match status" value="1"/>
</dbReference>
<gene>
    <name evidence="9" type="ORF">GSTUAT00001163001</name>
</gene>
<dbReference type="Gene3D" id="3.20.100.30">
    <property type="entry name" value="VTC, catalytic tunnel domain"/>
    <property type="match status" value="1"/>
</dbReference>
<evidence type="ECO:0000256" key="4">
    <source>
        <dbReference type="ARBA" id="ARBA00022989"/>
    </source>
</evidence>
<accession>A0A292Q6T3</accession>
<proteinExistence type="predicted"/>
<keyword evidence="5 7" id="KW-0472">Membrane</keyword>
<evidence type="ECO:0000256" key="5">
    <source>
        <dbReference type="ARBA" id="ARBA00023136"/>
    </source>
</evidence>
<dbReference type="CDD" id="cd14474">
    <property type="entry name" value="SPX_YDR089W"/>
    <property type="match status" value="1"/>
</dbReference>
<keyword evidence="10" id="KW-1185">Reference proteome</keyword>
<organism evidence="9 10">
    <name type="scientific">Tuber aestivum</name>
    <name type="common">summer truffle</name>
    <dbReference type="NCBI Taxonomy" id="59557"/>
    <lineage>
        <taxon>Eukaryota</taxon>
        <taxon>Fungi</taxon>
        <taxon>Dikarya</taxon>
        <taxon>Ascomycota</taxon>
        <taxon>Pezizomycotina</taxon>
        <taxon>Pezizomycetes</taxon>
        <taxon>Pezizales</taxon>
        <taxon>Tuberaceae</taxon>
        <taxon>Tuber</taxon>
    </lineage>
</organism>
<feature type="transmembrane region" description="Helical" evidence="7">
    <location>
        <begin position="813"/>
        <end position="833"/>
    </location>
</feature>
<evidence type="ECO:0000256" key="3">
    <source>
        <dbReference type="ARBA" id="ARBA00022692"/>
    </source>
</evidence>
<keyword evidence="4 7" id="KW-1133">Transmembrane helix</keyword>
<dbReference type="GO" id="GO:0000329">
    <property type="term" value="C:fungal-type vacuole membrane"/>
    <property type="evidence" value="ECO:0007669"/>
    <property type="project" value="TreeGrafter"/>
</dbReference>
<dbReference type="InterPro" id="IPR004331">
    <property type="entry name" value="SPX_dom"/>
</dbReference>
<feature type="compositionally biased region" description="Low complexity" evidence="6">
    <location>
        <begin position="559"/>
        <end position="568"/>
    </location>
</feature>
<feature type="transmembrane region" description="Helical" evidence="7">
    <location>
        <begin position="780"/>
        <end position="801"/>
    </location>
</feature>
<keyword evidence="3 7" id="KW-0812">Transmembrane</keyword>
<dbReference type="GO" id="GO:0006799">
    <property type="term" value="P:polyphosphate biosynthetic process"/>
    <property type="evidence" value="ECO:0007669"/>
    <property type="project" value="UniProtKB-ARBA"/>
</dbReference>
<keyword evidence="2" id="KW-0926">Vacuole</keyword>
<evidence type="ECO:0000256" key="6">
    <source>
        <dbReference type="SAM" id="MobiDB-lite"/>
    </source>
</evidence>
<dbReference type="GO" id="GO:0016237">
    <property type="term" value="P:microautophagy"/>
    <property type="evidence" value="ECO:0007669"/>
    <property type="project" value="TreeGrafter"/>
</dbReference>
<dbReference type="GO" id="GO:0033254">
    <property type="term" value="C:vacuolar transporter chaperone complex"/>
    <property type="evidence" value="ECO:0007669"/>
    <property type="project" value="TreeGrafter"/>
</dbReference>
<reference evidence="9" key="1">
    <citation type="submission" date="2015-10" db="EMBL/GenBank/DDBJ databases">
        <authorList>
            <person name="Regsiter A."/>
            <person name="william w."/>
        </authorList>
    </citation>
    <scope>NUCLEOTIDE SEQUENCE</scope>
    <source>
        <strain evidence="9">Montdore</strain>
    </source>
</reference>